<evidence type="ECO:0000256" key="1">
    <source>
        <dbReference type="SAM" id="Phobius"/>
    </source>
</evidence>
<keyword evidence="1" id="KW-1133">Transmembrane helix</keyword>
<sequence>MDNKIAKNWLVILGLELLLSLPCGFVFGKLLPIGGISWIFGGIAAGALTIYTSRFTKLDIQPHPLARKIGQALVGTAIGFSIANSNLEAVFTELPTFLFLTVFIMITGVFIGWFFSKVSRTNIFTAMLATTPGGVGIMSSFAAEYNKDVSLVSLVQVIRVTSVVIVIPILARSLANNHGSSVSSLIKNLFPSDPLSSFLLIILLTCTFLGVKLAKKLQITTPFFFGALIVGTSFCYFLNTVPFLHEINFTPPYIVNLIGQSLLGISIGESWGNNPKIGKKTILYAGIPVSLTIVAGFIAAGFATLLTPWDWLTCMLVTAPGGAAEMILVALSLNHNVEIVTAGHLMRLIALNASLPLWLLFFRYLDERSTKTPEKFRGLTNDQQSERI</sequence>
<feature type="transmembrane region" description="Helical" evidence="1">
    <location>
        <begin position="97"/>
        <end position="115"/>
    </location>
</feature>
<dbReference type="InterPro" id="IPR017516">
    <property type="entry name" value="AbrB_dup"/>
</dbReference>
<feature type="transmembrane region" description="Helical" evidence="1">
    <location>
        <begin position="309"/>
        <end position="333"/>
    </location>
</feature>
<feature type="transmembrane region" description="Helical" evidence="1">
    <location>
        <begin position="195"/>
        <end position="211"/>
    </location>
</feature>
<dbReference type="NCBIfam" id="TIGR03082">
    <property type="entry name" value="Gneg_AbrB_dup"/>
    <property type="match status" value="1"/>
</dbReference>
<evidence type="ECO:0000313" key="3">
    <source>
        <dbReference type="Proteomes" id="UP001576780"/>
    </source>
</evidence>
<dbReference type="RefSeq" id="WP_413278162.1">
    <property type="nucleotide sequence ID" value="NZ_JBHFNT010000120.1"/>
</dbReference>
<proteinExistence type="predicted"/>
<gene>
    <name evidence="2" type="ORF">ACE1CA_14595</name>
</gene>
<protein>
    <submittedName>
        <fullName evidence="2">AbrB family transcriptional regulator</fullName>
    </submittedName>
</protein>
<feature type="transmembrane region" description="Helical" evidence="1">
    <location>
        <begin position="345"/>
        <end position="365"/>
    </location>
</feature>
<dbReference type="InterPro" id="IPR007820">
    <property type="entry name" value="AbrB_fam"/>
</dbReference>
<keyword evidence="1" id="KW-0472">Membrane</keyword>
<dbReference type="Pfam" id="PF05145">
    <property type="entry name" value="AbrB"/>
    <property type="match status" value="1"/>
</dbReference>
<feature type="transmembrane region" description="Helical" evidence="1">
    <location>
        <begin position="223"/>
        <end position="241"/>
    </location>
</feature>
<accession>A0ABV4WLW9</accession>
<keyword evidence="1" id="KW-0812">Transmembrane</keyword>
<dbReference type="Proteomes" id="UP001576780">
    <property type="component" value="Unassembled WGS sequence"/>
</dbReference>
<organism evidence="2 3">
    <name type="scientific">Floridaenema evergladense BLCC-F167</name>
    <dbReference type="NCBI Taxonomy" id="3153639"/>
    <lineage>
        <taxon>Bacteria</taxon>
        <taxon>Bacillati</taxon>
        <taxon>Cyanobacteriota</taxon>
        <taxon>Cyanophyceae</taxon>
        <taxon>Oscillatoriophycideae</taxon>
        <taxon>Aerosakkonematales</taxon>
        <taxon>Aerosakkonemataceae</taxon>
        <taxon>Floridanema</taxon>
        <taxon>Floridanema evergladense</taxon>
    </lineage>
</organism>
<feature type="transmembrane region" description="Helical" evidence="1">
    <location>
        <begin position="157"/>
        <end position="175"/>
    </location>
</feature>
<reference evidence="2 3" key="1">
    <citation type="submission" date="2024-09" db="EMBL/GenBank/DDBJ databases">
        <title>Floridaenema gen nov. (Aerosakkonemataceae, Aerosakkonematales ord. nov., Cyanobacteria) from benthic tropical and subtropical fresh waters, with the description of four new species.</title>
        <authorList>
            <person name="Moretto J.A."/>
            <person name="Berthold D.E."/>
            <person name="Lefler F.W."/>
            <person name="Huang I.-S."/>
            <person name="Laughinghouse H. IV."/>
        </authorList>
    </citation>
    <scope>NUCLEOTIDE SEQUENCE [LARGE SCALE GENOMIC DNA]</scope>
    <source>
        <strain evidence="2 3">BLCC-F167</strain>
    </source>
</reference>
<feature type="transmembrane region" description="Helical" evidence="1">
    <location>
        <begin position="283"/>
        <end position="303"/>
    </location>
</feature>
<dbReference type="PANTHER" id="PTHR38457:SF1">
    <property type="entry name" value="REGULATOR ABRB-RELATED"/>
    <property type="match status" value="1"/>
</dbReference>
<evidence type="ECO:0000313" key="2">
    <source>
        <dbReference type="EMBL" id="MFB2835756.1"/>
    </source>
</evidence>
<feature type="transmembrane region" description="Helical" evidence="1">
    <location>
        <begin position="9"/>
        <end position="27"/>
    </location>
</feature>
<dbReference type="PIRSF" id="PIRSF038991">
    <property type="entry name" value="Protein_AbrB"/>
    <property type="match status" value="1"/>
</dbReference>
<name>A0ABV4WLW9_9CYAN</name>
<feature type="transmembrane region" description="Helical" evidence="1">
    <location>
        <begin position="33"/>
        <end position="51"/>
    </location>
</feature>
<comment type="caution">
    <text evidence="2">The sequence shown here is derived from an EMBL/GenBank/DDBJ whole genome shotgun (WGS) entry which is preliminary data.</text>
</comment>
<dbReference type="EMBL" id="JBHFNT010000120">
    <property type="protein sequence ID" value="MFB2835756.1"/>
    <property type="molecule type" value="Genomic_DNA"/>
</dbReference>
<dbReference type="PANTHER" id="PTHR38457">
    <property type="entry name" value="REGULATOR ABRB-RELATED"/>
    <property type="match status" value="1"/>
</dbReference>
<keyword evidence="3" id="KW-1185">Reference proteome</keyword>